<dbReference type="GeneID" id="103327768"/>
<dbReference type="PANTHER" id="PTHR43139">
    <property type="entry name" value="SI:DKEY-122A22.2"/>
    <property type="match status" value="1"/>
</dbReference>
<reference evidence="2" key="2">
    <citation type="submission" date="2025-08" db="UniProtKB">
        <authorList>
            <consortium name="RefSeq"/>
        </authorList>
    </citation>
    <scope>IDENTIFICATION</scope>
</reference>
<dbReference type="RefSeq" id="XP_016648886.1">
    <property type="nucleotide sequence ID" value="XM_016793400.1"/>
</dbReference>
<sequence>MSTGIIDTLVALYTSGYVAFTIDIDDQTTMHFWTANHSLSRNFNLYVPDLLFFGKSQNEPVGPERDDELFNVNSDALEILLPKSPHDLRLYGGLVAYRMAEMYPEMVEKVVIVSSGVVWTDEQKDELLSVNSDALEILLPKSPHDLRLLVNRSVYKYDAFKHLGPKSKLERIKDTGHAANFDSPDTINALIKSFVLGSCPFIVGSPMEVKRKT</sequence>
<dbReference type="SUPFAM" id="SSF53474">
    <property type="entry name" value="alpha/beta-Hydrolases"/>
    <property type="match status" value="1"/>
</dbReference>
<organism evidence="1 2">
    <name type="scientific">Prunus mume</name>
    <name type="common">Japanese apricot</name>
    <name type="synonym">Armeniaca mume</name>
    <dbReference type="NCBI Taxonomy" id="102107"/>
    <lineage>
        <taxon>Eukaryota</taxon>
        <taxon>Viridiplantae</taxon>
        <taxon>Streptophyta</taxon>
        <taxon>Embryophyta</taxon>
        <taxon>Tracheophyta</taxon>
        <taxon>Spermatophyta</taxon>
        <taxon>Magnoliopsida</taxon>
        <taxon>eudicotyledons</taxon>
        <taxon>Gunneridae</taxon>
        <taxon>Pentapetalae</taxon>
        <taxon>rosids</taxon>
        <taxon>fabids</taxon>
        <taxon>Rosales</taxon>
        <taxon>Rosaceae</taxon>
        <taxon>Amygdaloideae</taxon>
        <taxon>Amygdaleae</taxon>
        <taxon>Prunus</taxon>
    </lineage>
</organism>
<reference evidence="1" key="1">
    <citation type="journal article" date="2012" name="Nat. Commun.">
        <title>The genome of Prunus mume.</title>
        <authorList>
            <person name="Zhang Q."/>
            <person name="Chen W."/>
            <person name="Sun L."/>
            <person name="Zhao F."/>
            <person name="Huang B."/>
            <person name="Yang W."/>
            <person name="Tao Y."/>
            <person name="Wang J."/>
            <person name="Yuan Z."/>
            <person name="Fan G."/>
            <person name="Xing Z."/>
            <person name="Han C."/>
            <person name="Pan H."/>
            <person name="Zhong X."/>
            <person name="Shi W."/>
            <person name="Liang X."/>
            <person name="Du D."/>
            <person name="Sun F."/>
            <person name="Xu Z."/>
            <person name="Hao R."/>
            <person name="Lv T."/>
            <person name="Lv Y."/>
            <person name="Zheng Z."/>
            <person name="Sun M."/>
            <person name="Luo L."/>
            <person name="Cai M."/>
            <person name="Gao Y."/>
            <person name="Wang J."/>
            <person name="Yin Y."/>
            <person name="Xu X."/>
            <person name="Cheng T."/>
            <person name="Wang J."/>
        </authorList>
    </citation>
    <scope>NUCLEOTIDE SEQUENCE [LARGE SCALE GENOMIC DNA]</scope>
</reference>
<evidence type="ECO:0000313" key="2">
    <source>
        <dbReference type="RefSeq" id="XP_016648886.1"/>
    </source>
</evidence>
<dbReference type="InterPro" id="IPR052370">
    <property type="entry name" value="Meta-cleavage_hydrolase"/>
</dbReference>
<proteinExistence type="predicted"/>
<dbReference type="Proteomes" id="UP000694861">
    <property type="component" value="Linkage group LG4"/>
</dbReference>
<name>A0ABM1LNA9_PRUMU</name>
<accession>A0ABM1LNA9</accession>
<keyword evidence="1" id="KW-1185">Reference proteome</keyword>
<gene>
    <name evidence="2" type="primary">LOC103327768</name>
</gene>
<dbReference type="Gene3D" id="3.40.50.1820">
    <property type="entry name" value="alpha/beta hydrolase"/>
    <property type="match status" value="1"/>
</dbReference>
<protein>
    <submittedName>
        <fullName evidence="2">Uncharacterized protein LOC103327768</fullName>
    </submittedName>
</protein>
<evidence type="ECO:0000313" key="1">
    <source>
        <dbReference type="Proteomes" id="UP000694861"/>
    </source>
</evidence>
<dbReference type="PANTHER" id="PTHR43139:SF37">
    <property type="entry name" value="ALPHA_BETA-HYDROLASES SUPERFAMILY PROTEIN"/>
    <property type="match status" value="1"/>
</dbReference>
<dbReference type="InterPro" id="IPR029058">
    <property type="entry name" value="AB_hydrolase_fold"/>
</dbReference>